<evidence type="ECO:0000259" key="8">
    <source>
        <dbReference type="PROSITE" id="PS50253"/>
    </source>
</evidence>
<evidence type="ECO:0000256" key="6">
    <source>
        <dbReference type="RuleBase" id="RU003376"/>
    </source>
</evidence>
<dbReference type="Pfam" id="PF00510">
    <property type="entry name" value="COX3"/>
    <property type="match status" value="1"/>
</dbReference>
<dbReference type="PANTHER" id="PTHR11403:SF6">
    <property type="entry name" value="NITRIC OXIDE REDUCTASE SUBUNIT E"/>
    <property type="match status" value="1"/>
</dbReference>
<keyword evidence="3 6" id="KW-0812">Transmembrane</keyword>
<dbReference type="Gene3D" id="1.20.120.80">
    <property type="entry name" value="Cytochrome c oxidase, subunit III, four-helix bundle"/>
    <property type="match status" value="1"/>
</dbReference>
<dbReference type="InterPro" id="IPR000298">
    <property type="entry name" value="Cyt_c_oxidase-like_su3"/>
</dbReference>
<dbReference type="GO" id="GO:0019646">
    <property type="term" value="P:aerobic electron transport chain"/>
    <property type="evidence" value="ECO:0007669"/>
    <property type="project" value="InterPro"/>
</dbReference>
<gene>
    <name evidence="9" type="ORF">DV711_15595</name>
</gene>
<evidence type="ECO:0000256" key="7">
    <source>
        <dbReference type="SAM" id="Phobius"/>
    </source>
</evidence>
<evidence type="ECO:0000256" key="1">
    <source>
        <dbReference type="ARBA" id="ARBA00004141"/>
    </source>
</evidence>
<evidence type="ECO:0000256" key="5">
    <source>
        <dbReference type="ARBA" id="ARBA00023136"/>
    </source>
</evidence>
<dbReference type="CDD" id="cd02862">
    <property type="entry name" value="NorE_like"/>
    <property type="match status" value="1"/>
</dbReference>
<evidence type="ECO:0000313" key="10">
    <source>
        <dbReference type="Proteomes" id="UP000253769"/>
    </source>
</evidence>
<dbReference type="Proteomes" id="UP000253769">
    <property type="component" value="Unassembled WGS sequence"/>
</dbReference>
<dbReference type="OrthoDB" id="9810850at2"/>
<protein>
    <submittedName>
        <fullName evidence="9">Cytochrome c oxidase subunit 3 family protein</fullName>
    </submittedName>
</protein>
<comment type="caution">
    <text evidence="9">The sequence shown here is derived from an EMBL/GenBank/DDBJ whole genome shotgun (WGS) entry which is preliminary data.</text>
</comment>
<dbReference type="GO" id="GO:0004129">
    <property type="term" value="F:cytochrome-c oxidase activity"/>
    <property type="evidence" value="ECO:0007669"/>
    <property type="project" value="InterPro"/>
</dbReference>
<dbReference type="InterPro" id="IPR013833">
    <property type="entry name" value="Cyt_c_oxidase_su3_a-hlx"/>
</dbReference>
<comment type="similarity">
    <text evidence="2 6">Belongs to the cytochrome c oxidase subunit 3 family.</text>
</comment>
<organism evidence="9 10">
    <name type="scientific">Motiliproteus coralliicola</name>
    <dbReference type="NCBI Taxonomy" id="2283196"/>
    <lineage>
        <taxon>Bacteria</taxon>
        <taxon>Pseudomonadati</taxon>
        <taxon>Pseudomonadota</taxon>
        <taxon>Gammaproteobacteria</taxon>
        <taxon>Oceanospirillales</taxon>
        <taxon>Oceanospirillaceae</taxon>
        <taxon>Motiliproteus</taxon>
    </lineage>
</organism>
<comment type="subcellular location">
    <subcellularLocation>
        <location evidence="6">Cell membrane</location>
        <topology evidence="6">Multi-pass membrane protein</topology>
    </subcellularLocation>
    <subcellularLocation>
        <location evidence="1">Membrane</location>
        <topology evidence="1">Multi-pass membrane protein</topology>
    </subcellularLocation>
</comment>
<evidence type="ECO:0000256" key="4">
    <source>
        <dbReference type="ARBA" id="ARBA00022989"/>
    </source>
</evidence>
<accession>A0A369WET1</accession>
<dbReference type="PANTHER" id="PTHR11403">
    <property type="entry name" value="CYTOCHROME C OXIDASE SUBUNIT III"/>
    <property type="match status" value="1"/>
</dbReference>
<sequence>MTEFAFMFLIYFIAKVHYLELFDQGPQQLNTTAGTLNTLALLTSSYCVAKAMVAVRRSDNKVAARWLWGTIGCALFYLAVKAWEYQWNTEQGFAADTNLFFTVYYYMTFNHFLHVAWGGCAVLWVIFRLKRGAYSAEDHEGMEAVACYWHMIDLVWIIIFPLLYVLR</sequence>
<dbReference type="SUPFAM" id="SSF81452">
    <property type="entry name" value="Cytochrome c oxidase subunit III-like"/>
    <property type="match status" value="1"/>
</dbReference>
<reference evidence="9 10" key="1">
    <citation type="submission" date="2018-07" db="EMBL/GenBank/DDBJ databases">
        <title>Motiliproteus coralliicola sp. nov., a bacterium isolated from Coral.</title>
        <authorList>
            <person name="Wang G."/>
        </authorList>
    </citation>
    <scope>NUCLEOTIDE SEQUENCE [LARGE SCALE GENOMIC DNA]</scope>
    <source>
        <strain evidence="9 10">C34</strain>
    </source>
</reference>
<dbReference type="InterPro" id="IPR035973">
    <property type="entry name" value="Cyt_c_oxidase_su3-like_sf"/>
</dbReference>
<feature type="domain" description="Heme-copper oxidase subunit III family profile" evidence="8">
    <location>
        <begin position="1"/>
        <end position="167"/>
    </location>
</feature>
<proteinExistence type="inferred from homology"/>
<evidence type="ECO:0000256" key="3">
    <source>
        <dbReference type="ARBA" id="ARBA00022692"/>
    </source>
</evidence>
<dbReference type="PROSITE" id="PS50253">
    <property type="entry name" value="COX3"/>
    <property type="match status" value="1"/>
</dbReference>
<keyword evidence="10" id="KW-1185">Reference proteome</keyword>
<evidence type="ECO:0000256" key="2">
    <source>
        <dbReference type="ARBA" id="ARBA00010581"/>
    </source>
</evidence>
<feature type="transmembrane region" description="Helical" evidence="7">
    <location>
        <begin position="147"/>
        <end position="166"/>
    </location>
</feature>
<feature type="transmembrane region" description="Helical" evidence="7">
    <location>
        <begin position="66"/>
        <end position="83"/>
    </location>
</feature>
<keyword evidence="5 7" id="KW-0472">Membrane</keyword>
<dbReference type="InterPro" id="IPR024791">
    <property type="entry name" value="Cyt_c/ubiquinol_Oxase_su3"/>
</dbReference>
<feature type="transmembrane region" description="Helical" evidence="7">
    <location>
        <begin position="103"/>
        <end position="127"/>
    </location>
</feature>
<keyword evidence="4 7" id="KW-1133">Transmembrane helix</keyword>
<dbReference type="EMBL" id="QQOH01000004">
    <property type="protein sequence ID" value="RDE19184.1"/>
    <property type="molecule type" value="Genomic_DNA"/>
</dbReference>
<dbReference type="AlphaFoldDB" id="A0A369WET1"/>
<name>A0A369WET1_9GAMM</name>
<evidence type="ECO:0000313" key="9">
    <source>
        <dbReference type="EMBL" id="RDE19184.1"/>
    </source>
</evidence>
<dbReference type="GO" id="GO:0005886">
    <property type="term" value="C:plasma membrane"/>
    <property type="evidence" value="ECO:0007669"/>
    <property type="project" value="UniProtKB-SubCell"/>
</dbReference>